<dbReference type="AlphaFoldDB" id="A0A016VAW3"/>
<dbReference type="Proteomes" id="UP000024635">
    <property type="component" value="Unassembled WGS sequence"/>
</dbReference>
<proteinExistence type="predicted"/>
<feature type="region of interest" description="Disordered" evidence="1">
    <location>
        <begin position="1"/>
        <end position="26"/>
    </location>
</feature>
<sequence>MSRTEKKNEKKEKQNKTESCEAGRESRRLPFLSRHAWQFFSWLARVSEAGEGGTYTTKSSRMLWVVNRLSVKLSKFKAGPGSKYYRIERCN</sequence>
<organism evidence="2 3">
    <name type="scientific">Ancylostoma ceylanicum</name>
    <dbReference type="NCBI Taxonomy" id="53326"/>
    <lineage>
        <taxon>Eukaryota</taxon>
        <taxon>Metazoa</taxon>
        <taxon>Ecdysozoa</taxon>
        <taxon>Nematoda</taxon>
        <taxon>Chromadorea</taxon>
        <taxon>Rhabditida</taxon>
        <taxon>Rhabditina</taxon>
        <taxon>Rhabditomorpha</taxon>
        <taxon>Strongyloidea</taxon>
        <taxon>Ancylostomatidae</taxon>
        <taxon>Ancylostomatinae</taxon>
        <taxon>Ancylostoma</taxon>
    </lineage>
</organism>
<gene>
    <name evidence="2" type="primary">Acey_s0014.g2357</name>
    <name evidence="2" type="ORF">Y032_0014g2357</name>
</gene>
<accession>A0A016VAW3</accession>
<evidence type="ECO:0000313" key="3">
    <source>
        <dbReference type="Proteomes" id="UP000024635"/>
    </source>
</evidence>
<reference evidence="3" key="1">
    <citation type="journal article" date="2015" name="Nat. Genet.">
        <title>The genome and transcriptome of the zoonotic hookworm Ancylostoma ceylanicum identify infection-specific gene families.</title>
        <authorList>
            <person name="Schwarz E.M."/>
            <person name="Hu Y."/>
            <person name="Antoshechkin I."/>
            <person name="Miller M.M."/>
            <person name="Sternberg P.W."/>
            <person name="Aroian R.V."/>
        </authorList>
    </citation>
    <scope>NUCLEOTIDE SEQUENCE</scope>
    <source>
        <strain evidence="3">HY135</strain>
    </source>
</reference>
<name>A0A016VAW3_9BILA</name>
<protein>
    <submittedName>
        <fullName evidence="2">Uncharacterized protein</fullName>
    </submittedName>
</protein>
<comment type="caution">
    <text evidence="2">The sequence shown here is derived from an EMBL/GenBank/DDBJ whole genome shotgun (WGS) entry which is preliminary data.</text>
</comment>
<evidence type="ECO:0000313" key="2">
    <source>
        <dbReference type="EMBL" id="EYC24157.1"/>
    </source>
</evidence>
<evidence type="ECO:0000256" key="1">
    <source>
        <dbReference type="SAM" id="MobiDB-lite"/>
    </source>
</evidence>
<dbReference type="EMBL" id="JARK01001350">
    <property type="protein sequence ID" value="EYC24157.1"/>
    <property type="molecule type" value="Genomic_DNA"/>
</dbReference>
<keyword evidence="3" id="KW-1185">Reference proteome</keyword>